<feature type="compositionally biased region" description="Basic and acidic residues" evidence="6">
    <location>
        <begin position="476"/>
        <end position="490"/>
    </location>
</feature>
<dbReference type="Gene3D" id="3.30.200.20">
    <property type="entry name" value="Phosphorylase Kinase, domain 1"/>
    <property type="match status" value="1"/>
</dbReference>
<evidence type="ECO:0000259" key="8">
    <source>
        <dbReference type="PROSITE" id="PS50011"/>
    </source>
</evidence>
<evidence type="ECO:0000256" key="6">
    <source>
        <dbReference type="SAM" id="MobiDB-lite"/>
    </source>
</evidence>
<feature type="transmembrane region" description="Helical" evidence="7">
    <location>
        <begin position="550"/>
        <end position="568"/>
    </location>
</feature>
<keyword evidence="7" id="KW-0812">Transmembrane</keyword>
<dbReference type="InterPro" id="IPR017441">
    <property type="entry name" value="Protein_kinase_ATP_BS"/>
</dbReference>
<keyword evidence="4 5" id="KW-0067">ATP-binding</keyword>
<dbReference type="EMBL" id="VOSM01000003">
    <property type="protein sequence ID" value="TXD37684.1"/>
    <property type="molecule type" value="Genomic_DNA"/>
</dbReference>
<dbReference type="OrthoDB" id="9801841at2"/>
<reference evidence="9 10" key="1">
    <citation type="submission" date="2019-08" db="EMBL/GenBank/DDBJ databases">
        <title>Bradymonadales sp. TMQ4.</title>
        <authorList>
            <person name="Liang Q."/>
        </authorList>
    </citation>
    <scope>NUCLEOTIDE SEQUENCE [LARGE SCALE GENOMIC DNA]</scope>
    <source>
        <strain evidence="9 10">TMQ4</strain>
    </source>
</reference>
<feature type="binding site" evidence="5">
    <location>
        <position position="71"/>
    </location>
    <ligand>
        <name>ATP</name>
        <dbReference type="ChEBI" id="CHEBI:30616"/>
    </ligand>
</feature>
<organism evidence="9 10">
    <name type="scientific">Lujinxingia vulgaris</name>
    <dbReference type="NCBI Taxonomy" id="2600176"/>
    <lineage>
        <taxon>Bacteria</taxon>
        <taxon>Deltaproteobacteria</taxon>
        <taxon>Bradymonadales</taxon>
        <taxon>Lujinxingiaceae</taxon>
        <taxon>Lujinxingia</taxon>
    </lineage>
</organism>
<feature type="compositionally biased region" description="Pro residues" evidence="6">
    <location>
        <begin position="13"/>
        <end position="25"/>
    </location>
</feature>
<feature type="region of interest" description="Disordered" evidence="6">
    <location>
        <begin position="454"/>
        <end position="527"/>
    </location>
</feature>
<dbReference type="PROSITE" id="PS00109">
    <property type="entry name" value="PROTEIN_KINASE_TYR"/>
    <property type="match status" value="1"/>
</dbReference>
<dbReference type="Pfam" id="PF00069">
    <property type="entry name" value="Pkinase"/>
    <property type="match status" value="1"/>
</dbReference>
<evidence type="ECO:0000256" key="2">
    <source>
        <dbReference type="ARBA" id="ARBA00022741"/>
    </source>
</evidence>
<keyword evidence="10" id="KW-1185">Reference proteome</keyword>
<evidence type="ECO:0000313" key="10">
    <source>
        <dbReference type="Proteomes" id="UP000321412"/>
    </source>
</evidence>
<dbReference type="InterPro" id="IPR000719">
    <property type="entry name" value="Prot_kinase_dom"/>
</dbReference>
<dbReference type="AlphaFoldDB" id="A0A5C6X724"/>
<evidence type="ECO:0000256" key="1">
    <source>
        <dbReference type="ARBA" id="ARBA00022679"/>
    </source>
</evidence>
<accession>A0A5C6X724</accession>
<dbReference type="Gene3D" id="1.10.510.10">
    <property type="entry name" value="Transferase(Phosphotransferase) domain 1"/>
    <property type="match status" value="1"/>
</dbReference>
<proteinExistence type="predicted"/>
<feature type="domain" description="Protein kinase" evidence="8">
    <location>
        <begin position="39"/>
        <end position="316"/>
    </location>
</feature>
<feature type="region of interest" description="Disordered" evidence="6">
    <location>
        <begin position="1"/>
        <end position="26"/>
    </location>
</feature>
<feature type="compositionally biased region" description="Acidic residues" evidence="6">
    <location>
        <begin position="461"/>
        <end position="474"/>
    </location>
</feature>
<evidence type="ECO:0000256" key="3">
    <source>
        <dbReference type="ARBA" id="ARBA00022777"/>
    </source>
</evidence>
<keyword evidence="7" id="KW-1133">Transmembrane helix</keyword>
<keyword evidence="7" id="KW-0472">Membrane</keyword>
<dbReference type="SUPFAM" id="SSF56112">
    <property type="entry name" value="Protein kinase-like (PK-like)"/>
    <property type="match status" value="1"/>
</dbReference>
<evidence type="ECO:0000256" key="5">
    <source>
        <dbReference type="PROSITE-ProRule" id="PRU10141"/>
    </source>
</evidence>
<comment type="caution">
    <text evidence="9">The sequence shown here is derived from an EMBL/GenBank/DDBJ whole genome shotgun (WGS) entry which is preliminary data.</text>
</comment>
<dbReference type="GO" id="GO:0005524">
    <property type="term" value="F:ATP binding"/>
    <property type="evidence" value="ECO:0007669"/>
    <property type="project" value="UniProtKB-UniRule"/>
</dbReference>
<dbReference type="PROSITE" id="PS00107">
    <property type="entry name" value="PROTEIN_KINASE_ATP"/>
    <property type="match status" value="1"/>
</dbReference>
<dbReference type="GO" id="GO:0004674">
    <property type="term" value="F:protein serine/threonine kinase activity"/>
    <property type="evidence" value="ECO:0007669"/>
    <property type="project" value="TreeGrafter"/>
</dbReference>
<evidence type="ECO:0000313" key="9">
    <source>
        <dbReference type="EMBL" id="TXD37684.1"/>
    </source>
</evidence>
<name>A0A5C6X724_9DELT</name>
<dbReference type="Proteomes" id="UP000321412">
    <property type="component" value="Unassembled WGS sequence"/>
</dbReference>
<feature type="region of interest" description="Disordered" evidence="6">
    <location>
        <begin position="346"/>
        <end position="374"/>
    </location>
</feature>
<dbReference type="PANTHER" id="PTHR43289:SF6">
    <property type="entry name" value="SERINE_THREONINE-PROTEIN KINASE NEKL-3"/>
    <property type="match status" value="1"/>
</dbReference>
<evidence type="ECO:0000256" key="4">
    <source>
        <dbReference type="ARBA" id="ARBA00022840"/>
    </source>
</evidence>
<keyword evidence="3 9" id="KW-0418">Kinase</keyword>
<gene>
    <name evidence="9" type="ORF">FRC98_08315</name>
</gene>
<dbReference type="CDD" id="cd14014">
    <property type="entry name" value="STKc_PknB_like"/>
    <property type="match status" value="1"/>
</dbReference>
<evidence type="ECO:0000256" key="7">
    <source>
        <dbReference type="SAM" id="Phobius"/>
    </source>
</evidence>
<sequence length="569" mass="62294">MTKGPPVTFGLRPCPPSSLLPPGPLADPRIPTVRSLGPYRLIERIGVGGMAEVYLAHAMRYGDLVQPCVVKVLHRHLAADRSFTRMLLEEAKLIAVLRHNNISSLYDVGSEDGNFFLVMEYVNGRDLHAVLAEGARRSYAVPVATAVQIARDVCNGLQFAHTRTGSDGRPLQLVHRDISPQNILLSVLGEVKLIDFGIAKFDSKMRERTRAGVIKGKFGYMSPEQAWDEPLDHRSDLFSVGICLYEMLTGRSVYGQCDDPLTMLKRARQADIRPIREMRNGLPESLVEVVERALARKREDRYQSAYDFSQALSQVLAEIAPGHTGLESGKLLQDLFEQEDPALESLARASASESGPRGRDPRARTARKAPTPVPAPIKVGEIEESTAPMQEIPEEVRLSGAYAQVSLEDDFARADDATSLKSVPADFANEKTELFDEVRFSGAHDAVARESISRSGPLPTFEDDWADDPLELEPETNPHHRSPELPERSRASGRSPVAPAEQRSGAQPTLPRRENTSEVAVGPAQVGPSALRAAEVDKAGATKLDPKTQIIVGVVLVLAALGFIVSRFF</sequence>
<dbReference type="InterPro" id="IPR008266">
    <property type="entry name" value="Tyr_kinase_AS"/>
</dbReference>
<keyword evidence="2 5" id="KW-0547">Nucleotide-binding</keyword>
<dbReference type="PROSITE" id="PS50011">
    <property type="entry name" value="PROTEIN_KINASE_DOM"/>
    <property type="match status" value="1"/>
</dbReference>
<protein>
    <submittedName>
        <fullName evidence="9">Protein kinase</fullName>
    </submittedName>
</protein>
<dbReference type="PANTHER" id="PTHR43289">
    <property type="entry name" value="MITOGEN-ACTIVATED PROTEIN KINASE KINASE KINASE 20-RELATED"/>
    <property type="match status" value="1"/>
</dbReference>
<dbReference type="InterPro" id="IPR011009">
    <property type="entry name" value="Kinase-like_dom_sf"/>
</dbReference>
<keyword evidence="1" id="KW-0808">Transferase</keyword>